<dbReference type="SUPFAM" id="SSF53067">
    <property type="entry name" value="Actin-like ATPase domain"/>
    <property type="match status" value="1"/>
</dbReference>
<evidence type="ECO:0000313" key="5">
    <source>
        <dbReference type="Proteomes" id="UP000554726"/>
    </source>
</evidence>
<feature type="region of interest" description="Disordered" evidence="2">
    <location>
        <begin position="342"/>
        <end position="363"/>
    </location>
</feature>
<dbReference type="Pfam" id="PF05134">
    <property type="entry name" value="T2SSL"/>
    <property type="match status" value="1"/>
</dbReference>
<accession>A0ABR6JHX3</accession>
<gene>
    <name evidence="4" type="ORF">FHR60_001045</name>
</gene>
<reference evidence="4 5" key="1">
    <citation type="submission" date="2020-08" db="EMBL/GenBank/DDBJ databases">
        <title>Studying the diversity of plant-associated saprophytic bacteria and their role in host health and plant-pathogen interactions.</title>
        <authorList>
            <person name="Potnis N."/>
        </authorList>
    </citation>
    <scope>NUCLEOTIDE SEQUENCE [LARGE SCALE GENOMIC DNA]</scope>
    <source>
        <strain evidence="4 5">F16</strain>
    </source>
</reference>
<dbReference type="InterPro" id="IPR043129">
    <property type="entry name" value="ATPase_NBD"/>
</dbReference>
<evidence type="ECO:0000256" key="2">
    <source>
        <dbReference type="SAM" id="MobiDB-lite"/>
    </source>
</evidence>
<feature type="domain" description="GspL cytoplasmic actin-ATPase-like" evidence="3">
    <location>
        <begin position="38"/>
        <end position="179"/>
    </location>
</feature>
<organism evidence="4 5">
    <name type="scientific">Xanthomonas cannabis</name>
    <dbReference type="NCBI Taxonomy" id="1885674"/>
    <lineage>
        <taxon>Bacteria</taxon>
        <taxon>Pseudomonadati</taxon>
        <taxon>Pseudomonadota</taxon>
        <taxon>Gammaproteobacteria</taxon>
        <taxon>Lysobacterales</taxon>
        <taxon>Lysobacteraceae</taxon>
        <taxon>Xanthomonas</taxon>
    </lineage>
</organism>
<dbReference type="NCBIfam" id="TIGR01709">
    <property type="entry name" value="typeII_sec_gspL"/>
    <property type="match status" value="1"/>
</dbReference>
<proteinExistence type="inferred from homology"/>
<evidence type="ECO:0000259" key="3">
    <source>
        <dbReference type="Pfam" id="PF05134"/>
    </source>
</evidence>
<dbReference type="InterPro" id="IPR007812">
    <property type="entry name" value="T2SS_protein-GspL"/>
</dbReference>
<name>A0ABR6JHX3_9XANT</name>
<comment type="similarity">
    <text evidence="1">Belongs to the GSP L family.</text>
</comment>
<comment type="caution">
    <text evidence="4">The sequence shown here is derived from an EMBL/GenBank/DDBJ whole genome shotgun (WGS) entry which is preliminary data.</text>
</comment>
<dbReference type="EMBL" id="JACHNS010000002">
    <property type="protein sequence ID" value="MBB4592405.1"/>
    <property type="molecule type" value="Genomic_DNA"/>
</dbReference>
<keyword evidence="1" id="KW-0813">Transport</keyword>
<dbReference type="PIRSF" id="PIRSF015761">
    <property type="entry name" value="Protein_L"/>
    <property type="match status" value="1"/>
</dbReference>
<comment type="function">
    <text evidence="1">Inner membrane component of the type II secretion system required for the energy-dependent secretion of extracellular factors such as proteases and toxins from the periplasm.</text>
</comment>
<dbReference type="Proteomes" id="UP000554726">
    <property type="component" value="Unassembled WGS sequence"/>
</dbReference>
<dbReference type="RefSeq" id="WP_184439380.1">
    <property type="nucleotide sequence ID" value="NZ_JACHNS010000002.1"/>
</dbReference>
<evidence type="ECO:0000256" key="1">
    <source>
        <dbReference type="PIRNR" id="PIRNR015761"/>
    </source>
</evidence>
<sequence>MSITLALLPADAAAPLTRLHVDAHGHARLHAVGSEQPAAAAQTVLVVPGADVHLRWMRVPGRSIAQSVAAARLQLAEHLAVDGQALHVVIADQADSDGERLVAAVDADIMRHWLERAAAFGIVPDRVVPDCLLLPEAAPGQPPTLVGWDGRWLMRGRRLACSLEPSLAAVLLAALPQAPQSPQEDPQHAIAHFARHAASAPINLRQQGFAVPTPQRARGSRRTLAWLSGLLLVSPVLLMLAQNLRYEIGAQRLQRAVAQLPGATDDSGRRGASTAARGADQPGAFTAQLAALFAAVDAVPGAALDALVYQDGRPLRVTVLHSDAAQLEHITAQLSRAGWQLRPGTSQTQDDRMQTPLELEPPR</sequence>
<dbReference type="InterPro" id="IPR024230">
    <property type="entry name" value="GspL_cyto_dom"/>
</dbReference>
<evidence type="ECO:0000313" key="4">
    <source>
        <dbReference type="EMBL" id="MBB4592405.1"/>
    </source>
</evidence>
<keyword evidence="5" id="KW-1185">Reference proteome</keyword>
<protein>
    <recommendedName>
        <fullName evidence="1">Type II secretion system protein L</fullName>
        <shortName evidence="1">T2SS protein L</shortName>
    </recommendedName>
</protein>
<keyword evidence="1" id="KW-0653">Protein transport</keyword>
<dbReference type="CDD" id="cd24017">
    <property type="entry name" value="ASKHA_T2SSL_N"/>
    <property type="match status" value="1"/>
</dbReference>
<dbReference type="Gene3D" id="3.30.420.380">
    <property type="match status" value="1"/>
</dbReference>